<keyword evidence="8" id="KW-0902">Two-component regulatory system</keyword>
<dbReference type="SUPFAM" id="SSF55874">
    <property type="entry name" value="ATPase domain of HSP90 chaperone/DNA topoisomerase II/histidine kinase"/>
    <property type="match status" value="1"/>
</dbReference>
<keyword evidence="3 9" id="KW-0597">Phosphoprotein</keyword>
<dbReference type="PANTHER" id="PTHR45339:SF1">
    <property type="entry name" value="HYBRID SIGNAL TRANSDUCTION HISTIDINE KINASE J"/>
    <property type="match status" value="1"/>
</dbReference>
<dbReference type="CDD" id="cd17546">
    <property type="entry name" value="REC_hyHK_CKI1_RcsC-like"/>
    <property type="match status" value="1"/>
</dbReference>
<dbReference type="Pfam" id="PF00512">
    <property type="entry name" value="HisKA"/>
    <property type="match status" value="1"/>
</dbReference>
<dbReference type="GO" id="GO:0016020">
    <property type="term" value="C:membrane"/>
    <property type="evidence" value="ECO:0007669"/>
    <property type="project" value="InterPro"/>
</dbReference>
<evidence type="ECO:0000259" key="12">
    <source>
        <dbReference type="PROSITE" id="PS50110"/>
    </source>
</evidence>
<dbReference type="InterPro" id="IPR003660">
    <property type="entry name" value="HAMP_dom"/>
</dbReference>
<dbReference type="PROSITE" id="PS50110">
    <property type="entry name" value="RESPONSE_REGULATORY"/>
    <property type="match status" value="1"/>
</dbReference>
<evidence type="ECO:0000256" key="10">
    <source>
        <dbReference type="SAM" id="MobiDB-lite"/>
    </source>
</evidence>
<gene>
    <name evidence="14" type="ORF">BDV23DRAFT_68418</name>
</gene>
<dbReference type="PROSITE" id="PS50109">
    <property type="entry name" value="HIS_KIN"/>
    <property type="match status" value="1"/>
</dbReference>
<dbReference type="Pfam" id="PF18947">
    <property type="entry name" value="HAMP_2"/>
    <property type="match status" value="1"/>
</dbReference>
<evidence type="ECO:0000259" key="11">
    <source>
        <dbReference type="PROSITE" id="PS50109"/>
    </source>
</evidence>
<evidence type="ECO:0000256" key="1">
    <source>
        <dbReference type="ARBA" id="ARBA00000085"/>
    </source>
</evidence>
<evidence type="ECO:0000313" key="14">
    <source>
        <dbReference type="EMBL" id="KAE8391692.1"/>
    </source>
</evidence>
<dbReference type="CDD" id="cd00082">
    <property type="entry name" value="HisKA"/>
    <property type="match status" value="1"/>
</dbReference>
<dbReference type="InterPro" id="IPR005467">
    <property type="entry name" value="His_kinase_dom"/>
</dbReference>
<dbReference type="InterPro" id="IPR003661">
    <property type="entry name" value="HisK_dim/P_dom"/>
</dbReference>
<feature type="compositionally biased region" description="Low complexity" evidence="10">
    <location>
        <begin position="812"/>
        <end position="831"/>
    </location>
</feature>
<feature type="domain" description="HAMP" evidence="13">
    <location>
        <begin position="234"/>
        <end position="286"/>
    </location>
</feature>
<dbReference type="SUPFAM" id="SSF52172">
    <property type="entry name" value="CheY-like"/>
    <property type="match status" value="1"/>
</dbReference>
<dbReference type="Gene3D" id="1.10.287.130">
    <property type="match status" value="1"/>
</dbReference>
<dbReference type="EMBL" id="ML735243">
    <property type="protein sequence ID" value="KAE8391692.1"/>
    <property type="molecule type" value="Genomic_DNA"/>
</dbReference>
<evidence type="ECO:0000256" key="2">
    <source>
        <dbReference type="ARBA" id="ARBA00012438"/>
    </source>
</evidence>
<dbReference type="FunFam" id="3.30.565.10:FF:000010">
    <property type="entry name" value="Sensor histidine kinase RcsC"/>
    <property type="match status" value="1"/>
</dbReference>
<dbReference type="SMART" id="SM00448">
    <property type="entry name" value="REC"/>
    <property type="match status" value="1"/>
</dbReference>
<reference evidence="14" key="1">
    <citation type="submission" date="2019-04" db="EMBL/GenBank/DDBJ databases">
        <title>Friends and foes A comparative genomics studyof 23 Aspergillus species from section Flavi.</title>
        <authorList>
            <consortium name="DOE Joint Genome Institute"/>
            <person name="Kjaerbolling I."/>
            <person name="Vesth T."/>
            <person name="Frisvad J.C."/>
            <person name="Nybo J.L."/>
            <person name="Theobald S."/>
            <person name="Kildgaard S."/>
            <person name="Isbrandt T."/>
            <person name="Kuo A."/>
            <person name="Sato A."/>
            <person name="Lyhne E.K."/>
            <person name="Kogle M.E."/>
            <person name="Wiebenga A."/>
            <person name="Kun R.S."/>
            <person name="Lubbers R.J."/>
            <person name="Makela M.R."/>
            <person name="Barry K."/>
            <person name="Chovatia M."/>
            <person name="Clum A."/>
            <person name="Daum C."/>
            <person name="Haridas S."/>
            <person name="He G."/>
            <person name="LaButti K."/>
            <person name="Lipzen A."/>
            <person name="Mondo S."/>
            <person name="Riley R."/>
            <person name="Salamov A."/>
            <person name="Simmons B.A."/>
            <person name="Magnuson J.K."/>
            <person name="Henrissat B."/>
            <person name="Mortensen U.H."/>
            <person name="Larsen T.O."/>
            <person name="Devries R.P."/>
            <person name="Grigoriev I.V."/>
            <person name="Machida M."/>
            <person name="Baker S.E."/>
            <person name="Andersen M.R."/>
        </authorList>
    </citation>
    <scope>NUCLEOTIDE SEQUENCE [LARGE SCALE GENOMIC DNA]</scope>
    <source>
        <strain evidence="14">IBT 14317</strain>
    </source>
</reference>
<evidence type="ECO:0000256" key="9">
    <source>
        <dbReference type="PROSITE-ProRule" id="PRU00169"/>
    </source>
</evidence>
<keyword evidence="5" id="KW-0547">Nucleotide-binding</keyword>
<dbReference type="SMART" id="SM00388">
    <property type="entry name" value="HisKA"/>
    <property type="match status" value="1"/>
</dbReference>
<dbReference type="PANTHER" id="PTHR45339">
    <property type="entry name" value="HYBRID SIGNAL TRANSDUCTION HISTIDINE KINASE J"/>
    <property type="match status" value="1"/>
</dbReference>
<evidence type="ECO:0000256" key="4">
    <source>
        <dbReference type="ARBA" id="ARBA00022679"/>
    </source>
</evidence>
<evidence type="ECO:0000259" key="13">
    <source>
        <dbReference type="PROSITE" id="PS50885"/>
    </source>
</evidence>
<dbReference type="InterPro" id="IPR004358">
    <property type="entry name" value="Sig_transdc_His_kin-like_C"/>
</dbReference>
<dbReference type="SMART" id="SM00387">
    <property type="entry name" value="HATPase_c"/>
    <property type="match status" value="1"/>
</dbReference>
<dbReference type="Gene3D" id="3.40.50.2300">
    <property type="match status" value="1"/>
</dbReference>
<dbReference type="PRINTS" id="PR00344">
    <property type="entry name" value="BCTRLSENSOR"/>
</dbReference>
<dbReference type="InterPro" id="IPR036890">
    <property type="entry name" value="HATPase_C_sf"/>
</dbReference>
<dbReference type="PROSITE" id="PS50885">
    <property type="entry name" value="HAMP"/>
    <property type="match status" value="1"/>
</dbReference>
<feature type="modified residue" description="4-aspartylphosphate" evidence="9">
    <location>
        <position position="733"/>
    </location>
</feature>
<dbReference type="InterPro" id="IPR036097">
    <property type="entry name" value="HisK_dim/P_sf"/>
</dbReference>
<evidence type="ECO:0000256" key="3">
    <source>
        <dbReference type="ARBA" id="ARBA00022553"/>
    </source>
</evidence>
<sequence>MSGSRVDHRTAGNDRIVSRIRESLQQEGEDIRISRTVLSAAVDELLKTHDAGLALAQANADRTHLLAELEKYRHAEQLLSRDLRAAERVINGVIRGDFSSRLLVKPWKANACMSGLTATNDLLHDQVEGASLIEKSKVLSDSVNGLAPGMASRAQIIESSGGGDSTLVMDAPLEVSNLKVTINNMVGSLERFARQLRGVARDVGVNGRLDRRAEVIGFYGVWREIIEEVNGMAENLTTQVRGFGEVTEAATCGDFSELITITASGEMDDLKRRINAMISSLQESIQRNSAAREAAESANRSKSEFLANMSHEIRTPMNGIIGMAEIALETEGLHSTTREALNLVHSLGNNLLATIDDVLDISKIEANRMVIEKVPFSLGSMVFNTLKSLAVEASKKRVDLLYEVDSSVPDYVTGDPNRLRQVILNLVGNAVKFTERGKIQVIVKMAQHENFSDDQCVVEFSVVDTGVGIEMDNLELIFDKFQQADGSVTRKFGGSGLGLTISKRLVNLMGGDIRVKSAIGLGSSFSFTCALMLEKTTGPVVEQLAPYKDYTVLYFRSGSQSDENIHQLLNKLGIRHLVYSQHELLEAAMQSLDQDHNQVGAIIVETVETAFELRAHKAFSSVPLVLFSPVPSLPLTVSLKSAFDLGITSYVTVPCREEKLANSLLSALQNQPKRITPKRSSPLAILLAEDNEINQRVALKALTKCTDDVTVVTDGLEAFKNFQERAFDLVIMDVQMPVMGGLESTSRIRQYEKANNLSHTPIIALTAHAMAGDCGKCLDAGMDDYLSKPLNQKRLVDTILTYTSKHPRPGDSSETSTVETSTVETSPATHI</sequence>
<feature type="domain" description="Response regulatory" evidence="12">
    <location>
        <begin position="684"/>
        <end position="803"/>
    </location>
</feature>
<protein>
    <recommendedName>
        <fullName evidence="2">histidine kinase</fullName>
        <ecNumber evidence="2">2.7.13.3</ecNumber>
    </recommendedName>
</protein>
<dbReference type="Pfam" id="PF02518">
    <property type="entry name" value="HATPase_c"/>
    <property type="match status" value="1"/>
</dbReference>
<dbReference type="GO" id="GO:0005524">
    <property type="term" value="F:ATP binding"/>
    <property type="evidence" value="ECO:0007669"/>
    <property type="project" value="UniProtKB-KW"/>
</dbReference>
<dbReference type="Gene3D" id="3.30.565.10">
    <property type="entry name" value="Histidine kinase-like ATPase, C-terminal domain"/>
    <property type="match status" value="1"/>
</dbReference>
<proteinExistence type="predicted"/>
<dbReference type="OrthoDB" id="60033at2759"/>
<dbReference type="AlphaFoldDB" id="A0A5N7CC20"/>
<dbReference type="Pfam" id="PF00072">
    <property type="entry name" value="Response_reg"/>
    <property type="match status" value="1"/>
</dbReference>
<feature type="region of interest" description="Disordered" evidence="10">
    <location>
        <begin position="802"/>
        <end position="831"/>
    </location>
</feature>
<dbReference type="EC" id="2.7.13.3" evidence="2"/>
<evidence type="ECO:0000256" key="8">
    <source>
        <dbReference type="ARBA" id="ARBA00023012"/>
    </source>
</evidence>
<dbReference type="FunFam" id="1.10.287.130:FF:000002">
    <property type="entry name" value="Two-component osmosensing histidine kinase"/>
    <property type="match status" value="1"/>
</dbReference>
<evidence type="ECO:0000256" key="7">
    <source>
        <dbReference type="ARBA" id="ARBA00022840"/>
    </source>
</evidence>
<accession>A0A5N7CC20</accession>
<dbReference type="SMART" id="SM00304">
    <property type="entry name" value="HAMP"/>
    <property type="match status" value="1"/>
</dbReference>
<dbReference type="GO" id="GO:0071474">
    <property type="term" value="P:cellular hyperosmotic response"/>
    <property type="evidence" value="ECO:0007669"/>
    <property type="project" value="TreeGrafter"/>
</dbReference>
<dbReference type="InterPro" id="IPR001789">
    <property type="entry name" value="Sig_transdc_resp-reg_receiver"/>
</dbReference>
<dbReference type="CDD" id="cd16922">
    <property type="entry name" value="HATPase_EvgS-ArcB-TorS-like"/>
    <property type="match status" value="1"/>
</dbReference>
<keyword evidence="4" id="KW-0808">Transferase</keyword>
<dbReference type="Gene3D" id="1.20.120.1530">
    <property type="match status" value="1"/>
</dbReference>
<feature type="domain" description="Histidine kinase" evidence="11">
    <location>
        <begin position="308"/>
        <end position="533"/>
    </location>
</feature>
<dbReference type="SUPFAM" id="SSF47384">
    <property type="entry name" value="Homodimeric domain of signal transducing histidine kinase"/>
    <property type="match status" value="1"/>
</dbReference>
<keyword evidence="7" id="KW-0067">ATP-binding</keyword>
<dbReference type="InterPro" id="IPR003594">
    <property type="entry name" value="HATPase_dom"/>
</dbReference>
<dbReference type="InterPro" id="IPR011006">
    <property type="entry name" value="CheY-like_superfamily"/>
</dbReference>
<evidence type="ECO:0000256" key="6">
    <source>
        <dbReference type="ARBA" id="ARBA00022777"/>
    </source>
</evidence>
<dbReference type="Proteomes" id="UP000326877">
    <property type="component" value="Unassembled WGS sequence"/>
</dbReference>
<organism evidence="14">
    <name type="scientific">Petromyces alliaceus</name>
    <name type="common">Aspergillus alliaceus</name>
    <dbReference type="NCBI Taxonomy" id="209559"/>
    <lineage>
        <taxon>Eukaryota</taxon>
        <taxon>Fungi</taxon>
        <taxon>Dikarya</taxon>
        <taxon>Ascomycota</taxon>
        <taxon>Pezizomycotina</taxon>
        <taxon>Eurotiomycetes</taxon>
        <taxon>Eurotiomycetidae</taxon>
        <taxon>Eurotiales</taxon>
        <taxon>Aspergillaceae</taxon>
        <taxon>Aspergillus</taxon>
        <taxon>Aspergillus subgen. Circumdati</taxon>
    </lineage>
</organism>
<comment type="catalytic activity">
    <reaction evidence="1">
        <text>ATP + protein L-histidine = ADP + protein N-phospho-L-histidine.</text>
        <dbReference type="EC" id="2.7.13.3"/>
    </reaction>
</comment>
<keyword evidence="6" id="KW-0418">Kinase</keyword>
<name>A0A5N7CC20_PETAA</name>
<evidence type="ECO:0000256" key="5">
    <source>
        <dbReference type="ARBA" id="ARBA00022741"/>
    </source>
</evidence>
<dbReference type="GO" id="GO:0000155">
    <property type="term" value="F:phosphorelay sensor kinase activity"/>
    <property type="evidence" value="ECO:0007669"/>
    <property type="project" value="InterPro"/>
</dbReference>